<dbReference type="InterPro" id="IPR004843">
    <property type="entry name" value="Calcineurin-like_PHP"/>
</dbReference>
<dbReference type="PANTHER" id="PTHR16509:SF1">
    <property type="entry name" value="MANGANESE-DEPENDENT ADP-RIBOSE_CDP-ALCOHOL DIPHOSPHATASE"/>
    <property type="match status" value="1"/>
</dbReference>
<name>A0A2G1VNU4_9FLAO</name>
<dbReference type="EMBL" id="NQXA01000014">
    <property type="protein sequence ID" value="PHQ28432.1"/>
    <property type="molecule type" value="Genomic_DNA"/>
</dbReference>
<accession>A0A2G1VNU4</accession>
<dbReference type="OrthoDB" id="9791866at2"/>
<dbReference type="RefSeq" id="WP_099647125.1">
    <property type="nucleotide sequence ID" value="NZ_KZ319296.1"/>
</dbReference>
<organism evidence="2 3">
    <name type="scientific">Leeuwenhoekiella nanhaiensis</name>
    <dbReference type="NCBI Taxonomy" id="1655491"/>
    <lineage>
        <taxon>Bacteria</taxon>
        <taxon>Pseudomonadati</taxon>
        <taxon>Bacteroidota</taxon>
        <taxon>Flavobacteriia</taxon>
        <taxon>Flavobacteriales</taxon>
        <taxon>Flavobacteriaceae</taxon>
        <taxon>Leeuwenhoekiella</taxon>
    </lineage>
</organism>
<dbReference type="Proteomes" id="UP000229433">
    <property type="component" value="Unassembled WGS sequence"/>
</dbReference>
<dbReference type="Pfam" id="PF00149">
    <property type="entry name" value="Metallophos"/>
    <property type="match status" value="1"/>
</dbReference>
<dbReference type="SUPFAM" id="SSF56300">
    <property type="entry name" value="Metallo-dependent phosphatases"/>
    <property type="match status" value="1"/>
</dbReference>
<sequence length="308" mass="35247">MKSSPINRRNSLKLFTLAGTTVLTMPQFLWSCKQEAPKPFLRFGLLTDSHYAEREPAGTRFYRDSIPKMQEAIAELNTQNLDFIIHLGDFKDQDTEANPEDTLRYLKTIESEFQGFEGATYHALGNHDVDSIRKEVFLSHIKNTGQDSAKNYYSFDAGGFHIIVLDANYDAAGTDHFFAEGADWEDANIPPQELNWLKEDLAKIKKPTVVFCHHPLYEFYKEGSKFHVTNYQEVQKLFTENSYVVACFHGHVHQEDVSIQNGITYITRLGMVDYEGVENNAFSVVELTADKIEIRGYKRSGSKNFSWS</sequence>
<gene>
    <name evidence="2" type="ORF">CJ305_15075</name>
</gene>
<feature type="domain" description="Calcineurin-like phosphoesterase" evidence="1">
    <location>
        <begin position="41"/>
        <end position="254"/>
    </location>
</feature>
<proteinExistence type="predicted"/>
<dbReference type="InterPro" id="IPR029052">
    <property type="entry name" value="Metallo-depent_PP-like"/>
</dbReference>
<evidence type="ECO:0000313" key="3">
    <source>
        <dbReference type="Proteomes" id="UP000229433"/>
    </source>
</evidence>
<reference evidence="2 3" key="1">
    <citation type="submission" date="2017-08" db="EMBL/GenBank/DDBJ databases">
        <title>The whole genome shortgun sequences of strain Leeuwenhoekiella nanhaiensis G18 from the South China Sea.</title>
        <authorList>
            <person name="Liu Q."/>
        </authorList>
    </citation>
    <scope>NUCLEOTIDE SEQUENCE [LARGE SCALE GENOMIC DNA]</scope>
    <source>
        <strain evidence="2 3">G18</strain>
    </source>
</reference>
<protein>
    <recommendedName>
        <fullName evidence="1">Calcineurin-like phosphoesterase domain-containing protein</fullName>
    </recommendedName>
</protein>
<dbReference type="PANTHER" id="PTHR16509">
    <property type="match status" value="1"/>
</dbReference>
<evidence type="ECO:0000313" key="2">
    <source>
        <dbReference type="EMBL" id="PHQ28432.1"/>
    </source>
</evidence>
<comment type="caution">
    <text evidence="2">The sequence shown here is derived from an EMBL/GenBank/DDBJ whole genome shotgun (WGS) entry which is preliminary data.</text>
</comment>
<evidence type="ECO:0000259" key="1">
    <source>
        <dbReference type="Pfam" id="PF00149"/>
    </source>
</evidence>
<dbReference type="AlphaFoldDB" id="A0A2G1VNU4"/>
<dbReference type="GO" id="GO:0016787">
    <property type="term" value="F:hydrolase activity"/>
    <property type="evidence" value="ECO:0007669"/>
    <property type="project" value="InterPro"/>
</dbReference>
<keyword evidence="3" id="KW-1185">Reference proteome</keyword>
<dbReference type="Gene3D" id="3.60.21.10">
    <property type="match status" value="2"/>
</dbReference>